<dbReference type="Proteomes" id="UP000003438">
    <property type="component" value="Unassembled WGS sequence"/>
</dbReference>
<dbReference type="AlphaFoldDB" id="D1PPG5"/>
<dbReference type="HOGENOM" id="CLU_3240518_0_0_9"/>
<protein>
    <submittedName>
        <fullName evidence="1">Uncharacterized protein</fullName>
    </submittedName>
</protein>
<accession>D1PPG5</accession>
<comment type="caution">
    <text evidence="1">The sequence shown here is derived from an EMBL/GenBank/DDBJ whole genome shotgun (WGS) entry which is preliminary data.</text>
</comment>
<organism evidence="1 2">
    <name type="scientific">Subdoligranulum variabile DSM 15176</name>
    <dbReference type="NCBI Taxonomy" id="411471"/>
    <lineage>
        <taxon>Bacteria</taxon>
        <taxon>Bacillati</taxon>
        <taxon>Bacillota</taxon>
        <taxon>Clostridia</taxon>
        <taxon>Eubacteriales</taxon>
        <taxon>Oscillospiraceae</taxon>
        <taxon>Subdoligranulum</taxon>
    </lineage>
</organism>
<evidence type="ECO:0000313" key="2">
    <source>
        <dbReference type="Proteomes" id="UP000003438"/>
    </source>
</evidence>
<evidence type="ECO:0000313" key="1">
    <source>
        <dbReference type="EMBL" id="EFB75426.1"/>
    </source>
</evidence>
<proteinExistence type="predicted"/>
<name>D1PPG5_9FIRM</name>
<sequence>MGFAPFGLRNCFTDQCITIFHKKATVRQKAARLLWISSVFFNR</sequence>
<dbReference type="EMBL" id="ACBY02000026">
    <property type="protein sequence ID" value="EFB75426.1"/>
    <property type="molecule type" value="Genomic_DNA"/>
</dbReference>
<reference evidence="1" key="1">
    <citation type="submission" date="2009-12" db="EMBL/GenBank/DDBJ databases">
        <authorList>
            <person name="Weinstock G."/>
            <person name="Sodergren E."/>
            <person name="Clifton S."/>
            <person name="Fulton L."/>
            <person name="Fulton B."/>
            <person name="Courtney L."/>
            <person name="Fronick C."/>
            <person name="Harrison M."/>
            <person name="Strong C."/>
            <person name="Farmer C."/>
            <person name="Delahaunty K."/>
            <person name="Markovic C."/>
            <person name="Hall O."/>
            <person name="Minx P."/>
            <person name="Tomlinson C."/>
            <person name="Mitreva M."/>
            <person name="Nelson J."/>
            <person name="Hou S."/>
            <person name="Wollam A."/>
            <person name="Pepin K.H."/>
            <person name="Johnson M."/>
            <person name="Bhonagiri V."/>
            <person name="Nash W.E."/>
            <person name="Warren W."/>
            <person name="Chinwalla A."/>
            <person name="Mardis E.R."/>
            <person name="Wilson R.K."/>
        </authorList>
    </citation>
    <scope>NUCLEOTIDE SEQUENCE [LARGE SCALE GENOMIC DNA]</scope>
    <source>
        <strain evidence="1">DSM 15176</strain>
    </source>
</reference>
<gene>
    <name evidence="1" type="ORF">SUBVAR_06279</name>
</gene>
<keyword evidence="2" id="KW-1185">Reference proteome</keyword>